<evidence type="ECO:0000313" key="2">
    <source>
        <dbReference type="Proteomes" id="UP001412239"/>
    </source>
</evidence>
<keyword evidence="2" id="KW-1185">Reference proteome</keyword>
<dbReference type="AlphaFoldDB" id="A0A292Q7Z8"/>
<organism evidence="1 2">
    <name type="scientific">Tuber aestivum</name>
    <name type="common">summer truffle</name>
    <dbReference type="NCBI Taxonomy" id="59557"/>
    <lineage>
        <taxon>Eukaryota</taxon>
        <taxon>Fungi</taxon>
        <taxon>Dikarya</taxon>
        <taxon>Ascomycota</taxon>
        <taxon>Pezizomycotina</taxon>
        <taxon>Pezizomycetes</taxon>
        <taxon>Pezizales</taxon>
        <taxon>Tuberaceae</taxon>
        <taxon>Tuber</taxon>
    </lineage>
</organism>
<proteinExistence type="predicted"/>
<accession>A0A292Q7Z8</accession>
<evidence type="ECO:0008006" key="3">
    <source>
        <dbReference type="Google" id="ProtNLM"/>
    </source>
</evidence>
<dbReference type="Proteomes" id="UP001412239">
    <property type="component" value="Unassembled WGS sequence"/>
</dbReference>
<protein>
    <recommendedName>
        <fullName evidence="3">Ribosomal protein L9 domain-containing protein</fullName>
    </recommendedName>
</protein>
<gene>
    <name evidence="1" type="ORF">GSTUAT00001102001</name>
</gene>
<evidence type="ECO:0000313" key="1">
    <source>
        <dbReference type="EMBL" id="CUS14817.1"/>
    </source>
</evidence>
<name>A0A292Q7Z8_9PEZI</name>
<reference evidence="1" key="1">
    <citation type="submission" date="2015-10" db="EMBL/GenBank/DDBJ databases">
        <authorList>
            <person name="Regsiter A."/>
            <person name="william w."/>
        </authorList>
    </citation>
    <scope>NUCLEOTIDE SEQUENCE</scope>
    <source>
        <strain evidence="1">Montdore</strain>
    </source>
</reference>
<sequence length="236" mass="26167">MGFFSIPSCPTCVRRLAGGALQQIRGKKRTRKVPTIKVQLTRDVPRFGEKGAITRWITCGVKGSQLTARRDCPTNTKRENERFPKGIADYIPRHMLKRMPAGALKHRDPMFMNAKVEKKKPKVVIELLTPTQTIALLDSFIPPNLMFSRSTIAPNEPAIHGSVTLTDIATAVRNIAAANGKEGSRIVVGPENIRFAGKDVEGDKLKSLGTFDFEISVKGANDFVRRKVMVVEQEEV</sequence>
<dbReference type="EMBL" id="LN890955">
    <property type="protein sequence ID" value="CUS14817.1"/>
    <property type="molecule type" value="Genomic_DNA"/>
</dbReference>